<reference evidence="2 3" key="1">
    <citation type="submission" date="2022-01" db="EMBL/GenBank/DDBJ databases">
        <title>A high-quality chromosome-level genome assembly of rohu carp, Labeo rohita.</title>
        <authorList>
            <person name="Arick M.A. II"/>
            <person name="Hsu C.-Y."/>
            <person name="Magbanua Z."/>
            <person name="Pechanova O."/>
            <person name="Grover C."/>
            <person name="Miller E."/>
            <person name="Thrash A."/>
            <person name="Ezzel L."/>
            <person name="Alam S."/>
            <person name="Benzie J."/>
            <person name="Hamilton M."/>
            <person name="Karsi A."/>
            <person name="Lawrence M.L."/>
            <person name="Peterson D.G."/>
        </authorList>
    </citation>
    <scope>NUCLEOTIDE SEQUENCE [LARGE SCALE GENOMIC DNA]</scope>
    <source>
        <strain evidence="3">BAU-BD-2019</strain>
        <tissue evidence="2">Blood</tissue>
    </source>
</reference>
<evidence type="ECO:0000256" key="1">
    <source>
        <dbReference type="SAM" id="MobiDB-lite"/>
    </source>
</evidence>
<feature type="region of interest" description="Disordered" evidence="1">
    <location>
        <begin position="520"/>
        <end position="569"/>
    </location>
</feature>
<keyword evidence="3" id="KW-1185">Reference proteome</keyword>
<dbReference type="EMBL" id="JACTAM010000016">
    <property type="protein sequence ID" value="KAI2655779.1"/>
    <property type="molecule type" value="Genomic_DNA"/>
</dbReference>
<feature type="compositionally biased region" description="Low complexity" evidence="1">
    <location>
        <begin position="531"/>
        <end position="545"/>
    </location>
</feature>
<proteinExistence type="predicted"/>
<feature type="compositionally biased region" description="Pro residues" evidence="1">
    <location>
        <begin position="546"/>
        <end position="558"/>
    </location>
</feature>
<organism evidence="2 3">
    <name type="scientific">Labeo rohita</name>
    <name type="common">Indian major carp</name>
    <name type="synonym">Cyprinus rohita</name>
    <dbReference type="NCBI Taxonomy" id="84645"/>
    <lineage>
        <taxon>Eukaryota</taxon>
        <taxon>Metazoa</taxon>
        <taxon>Chordata</taxon>
        <taxon>Craniata</taxon>
        <taxon>Vertebrata</taxon>
        <taxon>Euteleostomi</taxon>
        <taxon>Actinopterygii</taxon>
        <taxon>Neopterygii</taxon>
        <taxon>Teleostei</taxon>
        <taxon>Ostariophysi</taxon>
        <taxon>Cypriniformes</taxon>
        <taxon>Cyprinidae</taxon>
        <taxon>Labeoninae</taxon>
        <taxon>Labeonini</taxon>
        <taxon>Labeo</taxon>
    </lineage>
</organism>
<accession>A0ABQ8LYQ1</accession>
<evidence type="ECO:0000313" key="3">
    <source>
        <dbReference type="Proteomes" id="UP000830375"/>
    </source>
</evidence>
<name>A0ABQ8LYQ1_LABRO</name>
<sequence>MGSTLEWECNNEHIKWETFQTHAPMSPQHQGKRAQNVKQRVVTEQQERGEIWKNGTKAAKPLLIFNPPPPPPARFPRSKPPSTLGFGSSIRRISIKSSFDLLPIVTFSVGNQGREKEHVSDPEMLDAVLQKEGLPWKGAPCIWRPRKHALMASQRRLCGTKGSSSAFFLLPFAAEPLDVDKNACQSSGVGPQVSFAAFEECVLVRNGSPFTVGLENDLASPTPDAERSLSSPCCAEPKPETATINKPLPRRAIELEIVPEPEPLGLSDRVCEPATALAMRDSKSTEGSFAYCTMVEGELSSADCVLPALPLSSSVCPELSVCPFLAKEVVCELSICPELSACLTTRMEVISLSLAFPVPGMTLWCVWAAHTVPKPPDHTELPPSLPLPPPLHQSSPSSLLFPGSFSAHPQPTICVVGLPRICQSPSALWLEDPLSPPPASKSRTPPRPAALVAPAWLLVPSSPSWPVSPPALPGPLVPPAPSWSVITIRCLWTSVLWLHLVPPGSVRLLLPSSVAAAPPWPSGSPPPPWPSRSSSSHWLVGSSSPPQAPFPPALPPSDSPLESSSPSSIMAPPSVASTVGRLHGCGLGPTWLLLLQVSSCLLPGFSCFLLGFSLHHLHPGLLLPGVRPPPEPPPVLSACLPASPLPFPSPSHIHSFVLLLSPPPSHP</sequence>
<dbReference type="Proteomes" id="UP000830375">
    <property type="component" value="Unassembled WGS sequence"/>
</dbReference>
<feature type="compositionally biased region" description="Low complexity" evidence="1">
    <location>
        <begin position="559"/>
        <end position="569"/>
    </location>
</feature>
<gene>
    <name evidence="2" type="ORF">H4Q32_024393</name>
</gene>
<evidence type="ECO:0000313" key="2">
    <source>
        <dbReference type="EMBL" id="KAI2655779.1"/>
    </source>
</evidence>
<comment type="caution">
    <text evidence="2">The sequence shown here is derived from an EMBL/GenBank/DDBJ whole genome shotgun (WGS) entry which is preliminary data.</text>
</comment>
<protein>
    <submittedName>
        <fullName evidence="2">Filamentous hemagglutinin</fullName>
    </submittedName>
</protein>
<feature type="compositionally biased region" description="Pro residues" evidence="1">
    <location>
        <begin position="520"/>
        <end position="530"/>
    </location>
</feature>